<organism evidence="7 8">
    <name type="scientific">Fraserbacteria sp. (strain RBG_16_55_9)</name>
    <dbReference type="NCBI Taxonomy" id="1817864"/>
    <lineage>
        <taxon>Bacteria</taxon>
        <taxon>Candidatus Fraseribacteriota</taxon>
    </lineage>
</organism>
<dbReference type="InterPro" id="IPR036388">
    <property type="entry name" value="WH-like_DNA-bd_sf"/>
</dbReference>
<keyword evidence="1" id="KW-0436">Ligase</keyword>
<dbReference type="InterPro" id="IPR029349">
    <property type="entry name" value="DUF4443"/>
</dbReference>
<dbReference type="SUPFAM" id="SSF46785">
    <property type="entry name" value="Winged helix' DNA-binding domain"/>
    <property type="match status" value="1"/>
</dbReference>
<proteinExistence type="predicted"/>
<keyword evidence="3" id="KW-0067">ATP-binding</keyword>
<dbReference type="STRING" id="1817864.A2Z21_04735"/>
<dbReference type="EMBL" id="MFGX01000064">
    <property type="protein sequence ID" value="OGF55092.1"/>
    <property type="molecule type" value="Genomic_DNA"/>
</dbReference>
<sequence>MAELGHRPTIYQIVYALYPHPLGRRTLMHRTGITESTVRTHLNKLRAAGLVTMAKEGTALTPSGTQAFTALFEHVLHVGELKLSDLALDRYNAAAWIREVGDALRESWRYRDAAVREGATGVLLLSQRADGWGLSDDVRPLAKKNPNDAAYLERTFDARPGDGAAIAFGPTRRIAQSGLWRVLAELFPIPARKERKR</sequence>
<evidence type="ECO:0000259" key="6">
    <source>
        <dbReference type="Pfam" id="PF21715"/>
    </source>
</evidence>
<dbReference type="GO" id="GO:0005524">
    <property type="term" value="F:ATP binding"/>
    <property type="evidence" value="ECO:0007669"/>
    <property type="project" value="UniProtKB-KW"/>
</dbReference>
<gene>
    <name evidence="7" type="ORF">A2Z21_04735</name>
</gene>
<reference evidence="7 8" key="1">
    <citation type="journal article" date="2016" name="Nat. Commun.">
        <title>Thousands of microbial genomes shed light on interconnected biogeochemical processes in an aquifer system.</title>
        <authorList>
            <person name="Anantharaman K."/>
            <person name="Brown C.T."/>
            <person name="Hug L.A."/>
            <person name="Sharon I."/>
            <person name="Castelle C.J."/>
            <person name="Probst A.J."/>
            <person name="Thomas B.C."/>
            <person name="Singh A."/>
            <person name="Wilkins M.J."/>
            <person name="Karaoz U."/>
            <person name="Brodie E.L."/>
            <person name="Williams K.H."/>
            <person name="Hubbard S.S."/>
            <person name="Banfield J.F."/>
        </authorList>
    </citation>
    <scope>NUCLEOTIDE SEQUENCE [LARGE SCALE GENOMIC DNA]</scope>
    <source>
        <strain evidence="8">RBG_16_55_9</strain>
    </source>
</reference>
<dbReference type="Gene3D" id="3.30.1360.30">
    <property type="entry name" value="GAD-like domain"/>
    <property type="match status" value="1"/>
</dbReference>
<dbReference type="AlphaFoldDB" id="A0A1F5UVD2"/>
<dbReference type="GO" id="GO:0006412">
    <property type="term" value="P:translation"/>
    <property type="evidence" value="ECO:0007669"/>
    <property type="project" value="UniProtKB-KW"/>
</dbReference>
<evidence type="ECO:0000256" key="3">
    <source>
        <dbReference type="ARBA" id="ARBA00022840"/>
    </source>
</evidence>
<dbReference type="Gene3D" id="1.10.10.10">
    <property type="entry name" value="Winged helix-like DNA-binding domain superfamily/Winged helix DNA-binding domain"/>
    <property type="match status" value="1"/>
</dbReference>
<dbReference type="InterPro" id="IPR048715">
    <property type="entry name" value="CggR_N"/>
</dbReference>
<dbReference type="Pfam" id="PF21715">
    <property type="entry name" value="CggR_N"/>
    <property type="match status" value="1"/>
</dbReference>
<accession>A0A1F5UVD2</accession>
<feature type="domain" description="CggR N-terminal DNA binding" evidence="6">
    <location>
        <begin position="18"/>
        <end position="72"/>
    </location>
</feature>
<keyword evidence="2" id="KW-0547">Nucleotide-binding</keyword>
<dbReference type="GO" id="GO:0005737">
    <property type="term" value="C:cytoplasm"/>
    <property type="evidence" value="ECO:0007669"/>
    <property type="project" value="InterPro"/>
</dbReference>
<dbReference type="Proteomes" id="UP000179157">
    <property type="component" value="Unassembled WGS sequence"/>
</dbReference>
<dbReference type="CDD" id="cd00090">
    <property type="entry name" value="HTH_ARSR"/>
    <property type="match status" value="1"/>
</dbReference>
<feature type="domain" description="DUF4443" evidence="5">
    <location>
        <begin position="90"/>
        <end position="185"/>
    </location>
</feature>
<dbReference type="InterPro" id="IPR036390">
    <property type="entry name" value="WH_DNA-bd_sf"/>
</dbReference>
<comment type="caution">
    <text evidence="7">The sequence shown here is derived from an EMBL/GenBank/DDBJ whole genome shotgun (WGS) entry which is preliminary data.</text>
</comment>
<evidence type="ECO:0000313" key="7">
    <source>
        <dbReference type="EMBL" id="OGF55092.1"/>
    </source>
</evidence>
<keyword evidence="4" id="KW-0648">Protein biosynthesis</keyword>
<evidence type="ECO:0000256" key="1">
    <source>
        <dbReference type="ARBA" id="ARBA00022598"/>
    </source>
</evidence>
<evidence type="ECO:0000259" key="5">
    <source>
        <dbReference type="Pfam" id="PF14544"/>
    </source>
</evidence>
<dbReference type="Pfam" id="PF14544">
    <property type="entry name" value="DUF4443"/>
    <property type="match status" value="1"/>
</dbReference>
<name>A0A1F5UVD2_FRAXR</name>
<dbReference type="GO" id="GO:0004812">
    <property type="term" value="F:aminoacyl-tRNA ligase activity"/>
    <property type="evidence" value="ECO:0007669"/>
    <property type="project" value="InterPro"/>
</dbReference>
<protein>
    <submittedName>
        <fullName evidence="7">Uncharacterized protein</fullName>
    </submittedName>
</protein>
<evidence type="ECO:0000256" key="2">
    <source>
        <dbReference type="ARBA" id="ARBA00022741"/>
    </source>
</evidence>
<dbReference type="InterPro" id="IPR004115">
    <property type="entry name" value="GAD-like_sf"/>
</dbReference>
<evidence type="ECO:0000256" key="4">
    <source>
        <dbReference type="ARBA" id="ARBA00022917"/>
    </source>
</evidence>
<dbReference type="InterPro" id="IPR011991">
    <property type="entry name" value="ArsR-like_HTH"/>
</dbReference>
<evidence type="ECO:0000313" key="8">
    <source>
        <dbReference type="Proteomes" id="UP000179157"/>
    </source>
</evidence>